<proteinExistence type="inferred from homology"/>
<feature type="non-terminal residue" evidence="3">
    <location>
        <position position="1"/>
    </location>
</feature>
<evidence type="ECO:0000259" key="2">
    <source>
        <dbReference type="PROSITE" id="PS51144"/>
    </source>
</evidence>
<dbReference type="SMART" id="SM01057">
    <property type="entry name" value="Carb_anhydrase"/>
    <property type="match status" value="1"/>
</dbReference>
<dbReference type="EMBL" id="QOIP01000007">
    <property type="protein sequence ID" value="RLU20790.1"/>
    <property type="molecule type" value="Genomic_DNA"/>
</dbReference>
<dbReference type="Gene3D" id="3.10.200.10">
    <property type="entry name" value="Alpha carbonic anhydrase"/>
    <property type="match status" value="1"/>
</dbReference>
<organism evidence="3">
    <name type="scientific">Ooceraea biroi</name>
    <name type="common">Clonal raider ant</name>
    <name type="synonym">Cerapachys biroi</name>
    <dbReference type="NCBI Taxonomy" id="2015173"/>
    <lineage>
        <taxon>Eukaryota</taxon>
        <taxon>Metazoa</taxon>
        <taxon>Ecdysozoa</taxon>
        <taxon>Arthropoda</taxon>
        <taxon>Hexapoda</taxon>
        <taxon>Insecta</taxon>
        <taxon>Pterygota</taxon>
        <taxon>Neoptera</taxon>
        <taxon>Endopterygota</taxon>
        <taxon>Hymenoptera</taxon>
        <taxon>Apocrita</taxon>
        <taxon>Aculeata</taxon>
        <taxon>Formicoidea</taxon>
        <taxon>Formicidae</taxon>
        <taxon>Dorylinae</taxon>
        <taxon>Ooceraea</taxon>
    </lineage>
</organism>
<dbReference type="PROSITE" id="PS51144">
    <property type="entry name" value="ALPHA_CA_2"/>
    <property type="match status" value="1"/>
</dbReference>
<comment type="caution">
    <text evidence="3">The sequence shown here is derived from an EMBL/GenBank/DDBJ whole genome shotgun (WGS) entry which is preliminary data.</text>
</comment>
<dbReference type="SUPFAM" id="SSF51069">
    <property type="entry name" value="Carbonic anhydrase"/>
    <property type="match status" value="1"/>
</dbReference>
<reference evidence="3" key="2">
    <citation type="submission" date="2018-07" db="EMBL/GenBank/DDBJ databases">
        <authorList>
            <person name="Mckenzie S.K."/>
            <person name="Kronauer D.J.C."/>
        </authorList>
    </citation>
    <scope>NUCLEOTIDE SEQUENCE</scope>
    <source>
        <strain evidence="3">Clonal line C1</strain>
    </source>
</reference>
<dbReference type="Proteomes" id="UP000279307">
    <property type="component" value="Chromosome 7"/>
</dbReference>
<evidence type="ECO:0000313" key="3">
    <source>
        <dbReference type="EMBL" id="RLU20790.1"/>
    </source>
</evidence>
<dbReference type="InterPro" id="IPR036398">
    <property type="entry name" value="CA_dom_sf"/>
</dbReference>
<gene>
    <name evidence="3" type="ORF">DMN91_007404</name>
</gene>
<dbReference type="GO" id="GO:0005737">
    <property type="term" value="C:cytoplasm"/>
    <property type="evidence" value="ECO:0007669"/>
    <property type="project" value="TreeGrafter"/>
</dbReference>
<dbReference type="CDD" id="cd00326">
    <property type="entry name" value="alpha_CA"/>
    <property type="match status" value="1"/>
</dbReference>
<reference evidence="3" key="1">
    <citation type="journal article" date="2018" name="Genome Res.">
        <title>The genomic architecture and molecular evolution of ant odorant receptors.</title>
        <authorList>
            <person name="McKenzie S.K."/>
            <person name="Kronauer D.J.C."/>
        </authorList>
    </citation>
    <scope>NUCLEOTIDE SEQUENCE [LARGE SCALE GENOMIC DNA]</scope>
    <source>
        <strain evidence="3">Clonal line C1</strain>
    </source>
</reference>
<dbReference type="GO" id="GO:0004089">
    <property type="term" value="F:carbonate dehydratase activity"/>
    <property type="evidence" value="ECO:0007669"/>
    <property type="project" value="InterPro"/>
</dbReference>
<protein>
    <recommendedName>
        <fullName evidence="2">Alpha-carbonic anhydrase domain-containing protein</fullName>
    </recommendedName>
</protein>
<accession>A0A3L8DK38</accession>
<dbReference type="PANTHER" id="PTHR18952:SF233">
    <property type="entry name" value="CARBONIC ANHYDRASE 14"/>
    <property type="match status" value="1"/>
</dbReference>
<dbReference type="InterPro" id="IPR001148">
    <property type="entry name" value="CA_dom"/>
</dbReference>
<dbReference type="AlphaFoldDB" id="A0A3L8DK38"/>
<feature type="domain" description="Alpha-carbonic anhydrase" evidence="2">
    <location>
        <begin position="1"/>
        <end position="145"/>
    </location>
</feature>
<dbReference type="PANTHER" id="PTHR18952">
    <property type="entry name" value="CARBONIC ANHYDRASE"/>
    <property type="match status" value="1"/>
</dbReference>
<dbReference type="InterPro" id="IPR023561">
    <property type="entry name" value="Carbonic_anhydrase_a-class"/>
</dbReference>
<dbReference type="Pfam" id="PF00194">
    <property type="entry name" value="Carb_anhydrase"/>
    <property type="match status" value="1"/>
</dbReference>
<sequence>TCDHNEEMVRFIQQLVHTDAKLSSPINLNISRMKIVQLNPIKWFNYNVLPKKLKLTNTGYTVILSAKWNAERPYLCGGPYIDNYVFSQIHFHWGRTDMDGSEHYVDGGSMPMELHAVHFKSEYKTQEVALRNNDGVTILVYFFKV</sequence>
<dbReference type="OrthoDB" id="429145at2759"/>
<evidence type="ECO:0000256" key="1">
    <source>
        <dbReference type="ARBA" id="ARBA00010718"/>
    </source>
</evidence>
<dbReference type="GO" id="GO:0008270">
    <property type="term" value="F:zinc ion binding"/>
    <property type="evidence" value="ECO:0007669"/>
    <property type="project" value="InterPro"/>
</dbReference>
<comment type="similarity">
    <text evidence="1">Belongs to the alpha-carbonic anhydrase family.</text>
</comment>
<name>A0A3L8DK38_OOCBI</name>